<comment type="function">
    <text evidence="2">The key enzymatic reactions in nitrogen fixation are catalyzed by the nitrogenase complex, which has 2 components: the iron protein and the molybdenum-iron protein.</text>
</comment>
<name>A0A173UW27_9FIRM</name>
<dbReference type="SUPFAM" id="SSF52540">
    <property type="entry name" value="P-loop containing nucleoside triphosphate hydrolases"/>
    <property type="match status" value="1"/>
</dbReference>
<comment type="similarity">
    <text evidence="3 12">Belongs to the NifH/BchL/ChlL family.</text>
</comment>
<dbReference type="InterPro" id="IPR030655">
    <property type="entry name" value="NifH/chlL_CS"/>
</dbReference>
<dbReference type="PRINTS" id="PR00091">
    <property type="entry name" value="NITROGNASEII"/>
</dbReference>
<comment type="cofactor">
    <cofactor evidence="1">
        <name>[4Fe-4S] cluster</name>
        <dbReference type="ChEBI" id="CHEBI:49883"/>
    </cofactor>
</comment>
<dbReference type="GO" id="GO:0051539">
    <property type="term" value="F:4 iron, 4 sulfur cluster binding"/>
    <property type="evidence" value="ECO:0007669"/>
    <property type="project" value="UniProtKB-KW"/>
</dbReference>
<dbReference type="GO" id="GO:0046872">
    <property type="term" value="F:metal ion binding"/>
    <property type="evidence" value="ECO:0007669"/>
    <property type="project" value="UniProtKB-KW"/>
</dbReference>
<keyword evidence="7 12" id="KW-0547">Nucleotide-binding</keyword>
<dbReference type="PROSITE" id="PS00692">
    <property type="entry name" value="NIFH_FRXC_2"/>
    <property type="match status" value="1"/>
</dbReference>
<evidence type="ECO:0000256" key="8">
    <source>
        <dbReference type="ARBA" id="ARBA00022840"/>
    </source>
</evidence>
<sequence length="276" mass="29852">MIKIAVYGKGGIGKSTTVSNVAVALAEKGLKVMQIGCDPKADSTIALRHGETVPTVLDLFREKKQDLKLEDMVRTGYQGVICVEAGGPTPGLGCAGRGIITALEKLKETGAYEVYQPDVVLYDVLGDVVCGGFSMPMRKGYADKVFIITSGENMAIHAGANIAMAVENFKNRGYASLGGIILNRRNVAREEEKVNELADDFQTQVVGTLSHNGLVTEAEEKKETVMECFPDSEMAEEYRKLAEAIYELSKRPEGSACEKADEKYTADKRPGEGLKC</sequence>
<keyword evidence="10 12" id="KW-0411">Iron-sulfur</keyword>
<dbReference type="CDD" id="cd02040">
    <property type="entry name" value="NifH"/>
    <property type="match status" value="1"/>
</dbReference>
<reference evidence="14 16" key="1">
    <citation type="submission" date="2015-09" db="EMBL/GenBank/DDBJ databases">
        <authorList>
            <consortium name="Pathogen Informatics"/>
        </authorList>
    </citation>
    <scope>NUCLEOTIDE SEQUENCE [LARGE SCALE GENOMIC DNA]</scope>
    <source>
        <strain evidence="14 16">2789STDY5834961</strain>
    </source>
</reference>
<keyword evidence="8 12" id="KW-0067">ATP-binding</keyword>
<dbReference type="EMBL" id="CYXO01000015">
    <property type="protein sequence ID" value="CUN17828.1"/>
    <property type="molecule type" value="Genomic_DNA"/>
</dbReference>
<evidence type="ECO:0000256" key="7">
    <source>
        <dbReference type="ARBA" id="ARBA00022741"/>
    </source>
</evidence>
<comment type="subunit">
    <text evidence="4">Homodimer.</text>
</comment>
<dbReference type="EC" id="1.18.6.1" evidence="5"/>
<evidence type="ECO:0000256" key="9">
    <source>
        <dbReference type="ARBA" id="ARBA00023004"/>
    </source>
</evidence>
<dbReference type="PANTHER" id="PTHR42864:SF2">
    <property type="entry name" value="LIGHT-INDEPENDENT PROTOCHLOROPHYLLIDE REDUCTASE IRON-SULFUR ATP-BINDING PROTEIN"/>
    <property type="match status" value="1"/>
</dbReference>
<evidence type="ECO:0000256" key="11">
    <source>
        <dbReference type="ARBA" id="ARBA00047967"/>
    </source>
</evidence>
<dbReference type="Pfam" id="PF00142">
    <property type="entry name" value="Fer4_NifH"/>
    <property type="match status" value="1"/>
</dbReference>
<dbReference type="GO" id="GO:0005524">
    <property type="term" value="F:ATP binding"/>
    <property type="evidence" value="ECO:0007669"/>
    <property type="project" value="UniProtKB-KW"/>
</dbReference>
<dbReference type="GO" id="GO:0016163">
    <property type="term" value="F:nitrogenase activity"/>
    <property type="evidence" value="ECO:0007669"/>
    <property type="project" value="UniProtKB-EC"/>
</dbReference>
<evidence type="ECO:0000313" key="17">
    <source>
        <dbReference type="Proteomes" id="UP000446719"/>
    </source>
</evidence>
<evidence type="ECO:0000256" key="6">
    <source>
        <dbReference type="ARBA" id="ARBA00022723"/>
    </source>
</evidence>
<evidence type="ECO:0000256" key="13">
    <source>
        <dbReference type="SAM" id="MobiDB-lite"/>
    </source>
</evidence>
<evidence type="ECO:0000256" key="2">
    <source>
        <dbReference type="ARBA" id="ARBA00002234"/>
    </source>
</evidence>
<keyword evidence="12" id="KW-0004">4Fe-4S</keyword>
<dbReference type="PIRSF" id="PIRSF000363">
    <property type="entry name" value="Nitrogenase_iron"/>
    <property type="match status" value="1"/>
</dbReference>
<keyword evidence="6 12" id="KW-0479">Metal-binding</keyword>
<evidence type="ECO:0000313" key="16">
    <source>
        <dbReference type="Proteomes" id="UP000095597"/>
    </source>
</evidence>
<feature type="region of interest" description="Disordered" evidence="13">
    <location>
        <begin position="252"/>
        <end position="276"/>
    </location>
</feature>
<keyword evidence="9 12" id="KW-0408">Iron</keyword>
<dbReference type="InterPro" id="IPR000392">
    <property type="entry name" value="NifH/frxC"/>
</dbReference>
<dbReference type="RefSeq" id="WP_055214822.1">
    <property type="nucleotide sequence ID" value="NZ_CYXO01000015.1"/>
</dbReference>
<evidence type="ECO:0000256" key="5">
    <source>
        <dbReference type="ARBA" id="ARBA00012773"/>
    </source>
</evidence>
<evidence type="ECO:0000256" key="12">
    <source>
        <dbReference type="RuleBase" id="RU003688"/>
    </source>
</evidence>
<dbReference type="PANTHER" id="PTHR42864">
    <property type="entry name" value="LIGHT-INDEPENDENT PROTOCHLOROPHYLLIDE REDUCTASE IRON-SULFUR ATP-BINDING PROTEIN"/>
    <property type="match status" value="1"/>
</dbReference>
<dbReference type="AlphaFoldDB" id="A0A173UW27"/>
<reference evidence="15 17" key="2">
    <citation type="journal article" date="2019" name="Nat. Med.">
        <title>A library of human gut bacterial isolates paired with longitudinal multiomics data enables mechanistic microbiome research.</title>
        <authorList>
            <person name="Poyet M."/>
            <person name="Groussin M."/>
            <person name="Gibbons S.M."/>
            <person name="Avila-Pacheco J."/>
            <person name="Jiang X."/>
            <person name="Kearney S.M."/>
            <person name="Perrotta A.R."/>
            <person name="Berdy B."/>
            <person name="Zhao S."/>
            <person name="Lieberman T.D."/>
            <person name="Swanson P.K."/>
            <person name="Smith M."/>
            <person name="Roesemann S."/>
            <person name="Alexander J.E."/>
            <person name="Rich S.A."/>
            <person name="Livny J."/>
            <person name="Vlamakis H."/>
            <person name="Clish C."/>
            <person name="Bullock K."/>
            <person name="Deik A."/>
            <person name="Scott J."/>
            <person name="Pierce K.A."/>
            <person name="Xavier R.J."/>
            <person name="Alm E.J."/>
        </authorList>
    </citation>
    <scope>NUCLEOTIDE SEQUENCE [LARGE SCALE GENOMIC DNA]</scope>
    <source>
        <strain evidence="15 17">BIOML-A7</strain>
    </source>
</reference>
<dbReference type="Proteomes" id="UP000446719">
    <property type="component" value="Unassembled WGS sequence"/>
</dbReference>
<organism evidence="14 16">
    <name type="scientific">Dorea longicatena</name>
    <dbReference type="NCBI Taxonomy" id="88431"/>
    <lineage>
        <taxon>Bacteria</taxon>
        <taxon>Bacillati</taxon>
        <taxon>Bacillota</taxon>
        <taxon>Clostridia</taxon>
        <taxon>Lachnospirales</taxon>
        <taxon>Lachnospiraceae</taxon>
        <taxon>Dorea</taxon>
    </lineage>
</organism>
<dbReference type="PROSITE" id="PS51026">
    <property type="entry name" value="NIFH_FRXC_3"/>
    <property type="match status" value="1"/>
</dbReference>
<dbReference type="EMBL" id="WWSB01000011">
    <property type="protein sequence ID" value="MZK18372.1"/>
    <property type="molecule type" value="Genomic_DNA"/>
</dbReference>
<protein>
    <recommendedName>
        <fullName evidence="5">nitrogenase</fullName>
        <ecNumber evidence="5">1.18.6.1</ecNumber>
    </recommendedName>
</protein>
<dbReference type="Gene3D" id="3.40.50.300">
    <property type="entry name" value="P-loop containing nucleotide triphosphate hydrolases"/>
    <property type="match status" value="1"/>
</dbReference>
<gene>
    <name evidence="14" type="primary">nifH1_1</name>
    <name evidence="14" type="ORF">ERS852573_02295</name>
    <name evidence="15" type="ORF">GT565_09645</name>
</gene>
<evidence type="ECO:0000256" key="1">
    <source>
        <dbReference type="ARBA" id="ARBA00001966"/>
    </source>
</evidence>
<evidence type="ECO:0000313" key="14">
    <source>
        <dbReference type="EMBL" id="CUN17828.1"/>
    </source>
</evidence>
<evidence type="ECO:0000256" key="10">
    <source>
        <dbReference type="ARBA" id="ARBA00023014"/>
    </source>
</evidence>
<dbReference type="InterPro" id="IPR027417">
    <property type="entry name" value="P-loop_NTPase"/>
</dbReference>
<proteinExistence type="inferred from homology"/>
<comment type="catalytic activity">
    <reaction evidence="11">
        <text>N2 + 8 reduced [2Fe-2S]-[ferredoxin] + 16 ATP + 16 H2O = H2 + 8 oxidized [2Fe-2S]-[ferredoxin] + 2 NH4(+) + 16 ADP + 16 phosphate + 6 H(+)</text>
        <dbReference type="Rhea" id="RHEA:21448"/>
        <dbReference type="Rhea" id="RHEA-COMP:10000"/>
        <dbReference type="Rhea" id="RHEA-COMP:10001"/>
        <dbReference type="ChEBI" id="CHEBI:15377"/>
        <dbReference type="ChEBI" id="CHEBI:15378"/>
        <dbReference type="ChEBI" id="CHEBI:17997"/>
        <dbReference type="ChEBI" id="CHEBI:18276"/>
        <dbReference type="ChEBI" id="CHEBI:28938"/>
        <dbReference type="ChEBI" id="CHEBI:30616"/>
        <dbReference type="ChEBI" id="CHEBI:33737"/>
        <dbReference type="ChEBI" id="CHEBI:33738"/>
        <dbReference type="ChEBI" id="CHEBI:43474"/>
        <dbReference type="ChEBI" id="CHEBI:456216"/>
        <dbReference type="EC" id="1.18.6.1"/>
    </reaction>
</comment>
<accession>A0A173UW27</accession>
<evidence type="ECO:0000256" key="3">
    <source>
        <dbReference type="ARBA" id="ARBA00005504"/>
    </source>
</evidence>
<dbReference type="Proteomes" id="UP000095597">
    <property type="component" value="Unassembled WGS sequence"/>
</dbReference>
<keyword evidence="12 14" id="KW-0560">Oxidoreductase</keyword>
<dbReference type="OrthoDB" id="9778641at2"/>
<evidence type="ECO:0000256" key="4">
    <source>
        <dbReference type="ARBA" id="ARBA00011738"/>
    </source>
</evidence>
<dbReference type="PROSITE" id="PS00746">
    <property type="entry name" value="NIFH_FRXC_1"/>
    <property type="match status" value="1"/>
</dbReference>
<evidence type="ECO:0000313" key="15">
    <source>
        <dbReference type="EMBL" id="MZK18372.1"/>
    </source>
</evidence>